<feature type="region of interest" description="Disordered" evidence="1">
    <location>
        <begin position="50"/>
        <end position="76"/>
    </location>
</feature>
<proteinExistence type="predicted"/>
<evidence type="ECO:0000313" key="3">
    <source>
        <dbReference type="Proteomes" id="UP000176260"/>
    </source>
</evidence>
<feature type="compositionally biased region" description="Basic and acidic residues" evidence="1">
    <location>
        <begin position="50"/>
        <end position="59"/>
    </location>
</feature>
<accession>A0A1G1XRJ4</accession>
<dbReference type="AlphaFoldDB" id="A0A1G1XRJ4"/>
<dbReference type="Proteomes" id="UP000176260">
    <property type="component" value="Unassembled WGS sequence"/>
</dbReference>
<evidence type="ECO:0000313" key="2">
    <source>
        <dbReference type="EMBL" id="OGY42236.1"/>
    </source>
</evidence>
<feature type="region of interest" description="Disordered" evidence="1">
    <location>
        <begin position="1"/>
        <end position="27"/>
    </location>
</feature>
<comment type="caution">
    <text evidence="2">The sequence shown here is derived from an EMBL/GenBank/DDBJ whole genome shotgun (WGS) entry which is preliminary data.</text>
</comment>
<evidence type="ECO:0000256" key="1">
    <source>
        <dbReference type="SAM" id="MobiDB-lite"/>
    </source>
</evidence>
<gene>
    <name evidence="2" type="ORF">A2Y67_01850</name>
</gene>
<protein>
    <submittedName>
        <fullName evidence="2">Uncharacterized protein</fullName>
    </submittedName>
</protein>
<sequence length="178" mass="20373">MAPQLQDITPKRENLKNQEISKAGEQLEKPSVIEVEKKIEIEKIPETPLEKKPEIKKETPFAPSVPIGPVPQAPAKSPTFEKIEDILEEDLENIYFQMPQQKQAELRQSGEETASKIEILLGGVKIKVKKILELVLKWLKIIPGINKFFLEQEAKIKTDEILKLREEKSKSTNQQNKI</sequence>
<reference evidence="2 3" key="1">
    <citation type="journal article" date="2016" name="Nat. Commun.">
        <title>Thousands of microbial genomes shed light on interconnected biogeochemical processes in an aquifer system.</title>
        <authorList>
            <person name="Anantharaman K."/>
            <person name="Brown C.T."/>
            <person name="Hug L.A."/>
            <person name="Sharon I."/>
            <person name="Castelle C.J."/>
            <person name="Probst A.J."/>
            <person name="Thomas B.C."/>
            <person name="Singh A."/>
            <person name="Wilkins M.J."/>
            <person name="Karaoz U."/>
            <person name="Brodie E.L."/>
            <person name="Williams K.H."/>
            <person name="Hubbard S.S."/>
            <person name="Banfield J.F."/>
        </authorList>
    </citation>
    <scope>NUCLEOTIDE SEQUENCE [LARGE SCALE GENOMIC DNA]</scope>
</reference>
<organism evidence="2 3">
    <name type="scientific">Candidatus Buchananbacteria bacterium RBG_13_39_9</name>
    <dbReference type="NCBI Taxonomy" id="1797531"/>
    <lineage>
        <taxon>Bacteria</taxon>
        <taxon>Candidatus Buchananiibacteriota</taxon>
    </lineage>
</organism>
<dbReference type="EMBL" id="MHIA01000016">
    <property type="protein sequence ID" value="OGY42236.1"/>
    <property type="molecule type" value="Genomic_DNA"/>
</dbReference>
<name>A0A1G1XRJ4_9BACT</name>